<dbReference type="Gene3D" id="1.20.1070.10">
    <property type="entry name" value="Rhodopsin 7-helix transmembrane proteins"/>
    <property type="match status" value="1"/>
</dbReference>
<evidence type="ECO:0000313" key="4">
    <source>
        <dbReference type="Proteomes" id="UP001175271"/>
    </source>
</evidence>
<name>A0AA39HTQ6_9BILA</name>
<accession>A0AA39HTQ6</accession>
<keyword evidence="4" id="KW-1185">Reference proteome</keyword>
<evidence type="ECO:0000256" key="1">
    <source>
        <dbReference type="SAM" id="Phobius"/>
    </source>
</evidence>
<feature type="domain" description="7TM GPCR serpentine receptor class x (Srx)" evidence="2">
    <location>
        <begin position="1"/>
        <end position="92"/>
    </location>
</feature>
<dbReference type="EMBL" id="JAUCMV010000003">
    <property type="protein sequence ID" value="KAK0411330.1"/>
    <property type="molecule type" value="Genomic_DNA"/>
</dbReference>
<evidence type="ECO:0000313" key="3">
    <source>
        <dbReference type="EMBL" id="KAK0411330.1"/>
    </source>
</evidence>
<keyword evidence="1" id="KW-1133">Transmembrane helix</keyword>
<sequence>MAIYLPFRFRRLRQEHAFLVLGAIILVGFGLTAPLFFPCCGYKFYLETFSWAFDLSKPYTFVYITLNVVLQSICFGTMVILDVLIVVKVSKDRGRLYQNAGFSGNTLFRTSNTSASGVQIAARPGISMETRLSVSFLFLSLCFFGSNIIFNTSQYWCPPHLAGDLSALGVFLLHGKCLSYVIFGRLFRGEIRKMLCCRV</sequence>
<evidence type="ECO:0000259" key="2">
    <source>
        <dbReference type="Pfam" id="PF10328"/>
    </source>
</evidence>
<feature type="transmembrane region" description="Helical" evidence="1">
    <location>
        <begin position="165"/>
        <end position="183"/>
    </location>
</feature>
<feature type="transmembrane region" description="Helical" evidence="1">
    <location>
        <begin position="61"/>
        <end position="87"/>
    </location>
</feature>
<organism evidence="3 4">
    <name type="scientific">Steinernema hermaphroditum</name>
    <dbReference type="NCBI Taxonomy" id="289476"/>
    <lineage>
        <taxon>Eukaryota</taxon>
        <taxon>Metazoa</taxon>
        <taxon>Ecdysozoa</taxon>
        <taxon>Nematoda</taxon>
        <taxon>Chromadorea</taxon>
        <taxon>Rhabditida</taxon>
        <taxon>Tylenchina</taxon>
        <taxon>Panagrolaimomorpha</taxon>
        <taxon>Strongyloidoidea</taxon>
        <taxon>Steinernematidae</taxon>
        <taxon>Steinernema</taxon>
    </lineage>
</organism>
<dbReference type="AlphaFoldDB" id="A0AA39HTQ6"/>
<dbReference type="Pfam" id="PF10328">
    <property type="entry name" value="7TM_GPCR_Srx"/>
    <property type="match status" value="1"/>
</dbReference>
<keyword evidence="1" id="KW-0812">Transmembrane</keyword>
<proteinExistence type="predicted"/>
<dbReference type="SUPFAM" id="SSF81321">
    <property type="entry name" value="Family A G protein-coupled receptor-like"/>
    <property type="match status" value="1"/>
</dbReference>
<keyword evidence="1" id="KW-0472">Membrane</keyword>
<feature type="transmembrane region" description="Helical" evidence="1">
    <location>
        <begin position="132"/>
        <end position="150"/>
    </location>
</feature>
<comment type="caution">
    <text evidence="3">The sequence shown here is derived from an EMBL/GenBank/DDBJ whole genome shotgun (WGS) entry which is preliminary data.</text>
</comment>
<dbReference type="Proteomes" id="UP001175271">
    <property type="component" value="Unassembled WGS sequence"/>
</dbReference>
<reference evidence="3" key="1">
    <citation type="submission" date="2023-06" db="EMBL/GenBank/DDBJ databases">
        <title>Genomic analysis of the entomopathogenic nematode Steinernema hermaphroditum.</title>
        <authorList>
            <person name="Schwarz E.M."/>
            <person name="Heppert J.K."/>
            <person name="Baniya A."/>
            <person name="Schwartz H.T."/>
            <person name="Tan C.-H."/>
            <person name="Antoshechkin I."/>
            <person name="Sternberg P.W."/>
            <person name="Goodrich-Blair H."/>
            <person name="Dillman A.R."/>
        </authorList>
    </citation>
    <scope>NUCLEOTIDE SEQUENCE</scope>
    <source>
        <strain evidence="3">PS9179</strain>
        <tissue evidence="3">Whole animal</tissue>
    </source>
</reference>
<dbReference type="InterPro" id="IPR019430">
    <property type="entry name" value="7TM_GPCR_serpentine_rcpt_Srx"/>
</dbReference>
<protein>
    <recommendedName>
        <fullName evidence="2">7TM GPCR serpentine receptor class x (Srx) domain-containing protein</fullName>
    </recommendedName>
</protein>
<feature type="transmembrane region" description="Helical" evidence="1">
    <location>
        <begin position="17"/>
        <end position="37"/>
    </location>
</feature>
<gene>
    <name evidence="3" type="ORF">QR680_005604</name>
</gene>